<feature type="transmembrane region" description="Helical" evidence="6">
    <location>
        <begin position="361"/>
        <end position="387"/>
    </location>
</feature>
<evidence type="ECO:0000256" key="1">
    <source>
        <dbReference type="ARBA" id="ARBA00004141"/>
    </source>
</evidence>
<accession>U7UGX8</accession>
<dbReference type="InterPro" id="IPR004813">
    <property type="entry name" value="OPT"/>
</dbReference>
<protein>
    <submittedName>
        <fullName evidence="7">Oligopeptide transporter, OPT family</fullName>
    </submittedName>
</protein>
<dbReference type="STRING" id="1111454.HMPREF1250_1913"/>
<feature type="transmembrane region" description="Helical" evidence="6">
    <location>
        <begin position="470"/>
        <end position="491"/>
    </location>
</feature>
<evidence type="ECO:0000313" key="8">
    <source>
        <dbReference type="Proteomes" id="UP000017090"/>
    </source>
</evidence>
<sequence length="693" mass="72821">MNSQPNVTGTTYPTLPELTFRGMFLGMLITVIFTASNVYLGLKVGLTFSSSIPAAVISMAILRMFKDSNILENNMVQTQASAAGTLSAIIFILPGLLMLGYWQGFPFLQTLLLCACGGSLGVLFTIPLRRAMVVNSDLPYPEGLAAAEILKVGSDSRASKEDDAAQKKETGMKDILKGTGLAGLFSLCANGFHIFSSEFSHWIQIGKATTQLPLGFSMALLGAGYLIGIASGIAILVGTLLAWVVFVPYLTSVLTPADGQAAAAFAKAVWAQKVRFIGAGCIGIAAIWTLLRLLKPVIDGIKMSIDAIRSNDTEEKQLLHHTDIDMTPKSVGLVFLAIVIGLLITFWSFVGSAGLPTTVTIVYIVVGILVAMLMGFFVAAACGYMAGLIGTSASPISGIGILGIIVSSLVVLGIGSSFGVFETAEGTKFATALAIFITSVIVSVAAISNDNLQDLKTGYIVGATPWKQQVALILGSIIGAFAIAPVLNLLYQAYGFTGALPRATMDPSQALAAPQATLMTTIAQGIFDSSLDWTYILFGIGVGIAVIIVDMLLKSNTKSLALPPLAVGMGIYLPPTLEIPLVIGSVIGYFLNRHLHTRAAQRSPGHEKEDVDACTHRGVLFASGLIVGESLIGVIIAIVIVISITSGGSEDPLALVGKDFSSTADMLGLLAFVLSIVYFIHHVVSTKFTAEEK</sequence>
<dbReference type="PATRIC" id="fig|1111454.3.peg.1582"/>
<keyword evidence="3 6" id="KW-0812">Transmembrane</keyword>
<evidence type="ECO:0000313" key="7">
    <source>
        <dbReference type="EMBL" id="ERT58620.1"/>
    </source>
</evidence>
<name>U7UGX8_9FIRM</name>
<dbReference type="GO" id="GO:0016020">
    <property type="term" value="C:membrane"/>
    <property type="evidence" value="ECO:0007669"/>
    <property type="project" value="UniProtKB-SubCell"/>
</dbReference>
<feature type="transmembrane region" description="Helical" evidence="6">
    <location>
        <begin position="427"/>
        <end position="449"/>
    </location>
</feature>
<evidence type="ECO:0000256" key="2">
    <source>
        <dbReference type="ARBA" id="ARBA00022448"/>
    </source>
</evidence>
<feature type="transmembrane region" description="Helical" evidence="6">
    <location>
        <begin position="565"/>
        <end position="591"/>
    </location>
</feature>
<dbReference type="InterPro" id="IPR045035">
    <property type="entry name" value="YSL-like"/>
</dbReference>
<feature type="transmembrane region" description="Helical" evidence="6">
    <location>
        <begin position="666"/>
        <end position="684"/>
    </location>
</feature>
<feature type="transmembrane region" description="Helical" evidence="6">
    <location>
        <begin position="533"/>
        <end position="553"/>
    </location>
</feature>
<feature type="transmembrane region" description="Helical" evidence="6">
    <location>
        <begin position="331"/>
        <end position="349"/>
    </location>
</feature>
<feature type="transmembrane region" description="Helical" evidence="6">
    <location>
        <begin position="276"/>
        <end position="294"/>
    </location>
</feature>
<evidence type="ECO:0000256" key="4">
    <source>
        <dbReference type="ARBA" id="ARBA00022989"/>
    </source>
</evidence>
<dbReference type="eggNOG" id="COG1297">
    <property type="taxonomic scope" value="Bacteria"/>
</dbReference>
<keyword evidence="2" id="KW-0813">Transport</keyword>
<dbReference type="Pfam" id="PF03169">
    <property type="entry name" value="OPT"/>
    <property type="match status" value="1"/>
</dbReference>
<dbReference type="NCBIfam" id="TIGR00728">
    <property type="entry name" value="OPT_sfam"/>
    <property type="match status" value="1"/>
</dbReference>
<dbReference type="PANTHER" id="PTHR31645">
    <property type="entry name" value="OLIGOPEPTIDE TRANSPORTER YGL114W-RELATED"/>
    <property type="match status" value="1"/>
</dbReference>
<feature type="transmembrane region" description="Helical" evidence="6">
    <location>
        <begin position="107"/>
        <end position="126"/>
    </location>
</feature>
<feature type="transmembrane region" description="Helical" evidence="6">
    <location>
        <begin position="82"/>
        <end position="101"/>
    </location>
</feature>
<reference evidence="7 8" key="1">
    <citation type="submission" date="2013-09" db="EMBL/GenBank/DDBJ databases">
        <authorList>
            <person name="Durkin A.S."/>
            <person name="Haft D.R."/>
            <person name="McCorrison J."/>
            <person name="Torralba M."/>
            <person name="Gillis M."/>
            <person name="Haft D.H."/>
            <person name="Methe B."/>
            <person name="Sutton G."/>
            <person name="Nelson K.E."/>
        </authorList>
    </citation>
    <scope>NUCLEOTIDE SEQUENCE [LARGE SCALE GENOMIC DNA]</scope>
    <source>
        <strain evidence="7 8">BV3C16-1</strain>
    </source>
</reference>
<dbReference type="GO" id="GO:0035673">
    <property type="term" value="F:oligopeptide transmembrane transporter activity"/>
    <property type="evidence" value="ECO:0007669"/>
    <property type="project" value="InterPro"/>
</dbReference>
<gene>
    <name evidence="7" type="ORF">HMPREF1250_1913</name>
</gene>
<proteinExistence type="predicted"/>
<dbReference type="PANTHER" id="PTHR31645:SF0">
    <property type="entry name" value="OLIGOPEPTIDE TRANSPORTER YGL114W-RELATED"/>
    <property type="match status" value="1"/>
</dbReference>
<comment type="caution">
    <text evidence="7">The sequence shown here is derived from an EMBL/GenBank/DDBJ whole genome shotgun (WGS) entry which is preliminary data.</text>
</comment>
<feature type="transmembrane region" description="Helical" evidence="6">
    <location>
        <begin position="619"/>
        <end position="645"/>
    </location>
</feature>
<evidence type="ECO:0000256" key="5">
    <source>
        <dbReference type="ARBA" id="ARBA00023136"/>
    </source>
</evidence>
<dbReference type="OrthoDB" id="9809340at2"/>
<evidence type="ECO:0000256" key="6">
    <source>
        <dbReference type="SAM" id="Phobius"/>
    </source>
</evidence>
<comment type="subcellular location">
    <subcellularLocation>
        <location evidence="1">Membrane</location>
        <topology evidence="1">Multi-pass membrane protein</topology>
    </subcellularLocation>
</comment>
<feature type="transmembrane region" description="Helical" evidence="6">
    <location>
        <begin position="399"/>
        <end position="421"/>
    </location>
</feature>
<dbReference type="RefSeq" id="WP_023053919.1">
    <property type="nucleotide sequence ID" value="NZ_AWXA01000041.1"/>
</dbReference>
<feature type="transmembrane region" description="Helical" evidence="6">
    <location>
        <begin position="20"/>
        <end position="40"/>
    </location>
</feature>
<feature type="transmembrane region" description="Helical" evidence="6">
    <location>
        <begin position="223"/>
        <end position="246"/>
    </location>
</feature>
<dbReference type="InterPro" id="IPR004814">
    <property type="entry name" value="Oligopep_transpt"/>
</dbReference>
<keyword evidence="5 6" id="KW-0472">Membrane</keyword>
<keyword evidence="8" id="KW-1185">Reference proteome</keyword>
<organism evidence="7 8">
    <name type="scientific">Megasphaera vaginalis</name>
    <name type="common">ex Srinivasan et al. 2021</name>
    <dbReference type="NCBI Taxonomy" id="1111454"/>
    <lineage>
        <taxon>Bacteria</taxon>
        <taxon>Bacillati</taxon>
        <taxon>Bacillota</taxon>
        <taxon>Negativicutes</taxon>
        <taxon>Veillonellales</taxon>
        <taxon>Veillonellaceae</taxon>
        <taxon>Megasphaera</taxon>
    </lineage>
</organism>
<dbReference type="AlphaFoldDB" id="U7UGX8"/>
<evidence type="ECO:0000256" key="3">
    <source>
        <dbReference type="ARBA" id="ARBA00022692"/>
    </source>
</evidence>
<keyword evidence="4 6" id="KW-1133">Transmembrane helix</keyword>
<dbReference type="NCBIfam" id="TIGR00733">
    <property type="entry name" value="OPT family oligopeptide transporter"/>
    <property type="match status" value="1"/>
</dbReference>
<dbReference type="Proteomes" id="UP000017090">
    <property type="component" value="Unassembled WGS sequence"/>
</dbReference>
<dbReference type="EMBL" id="AWXA01000041">
    <property type="protein sequence ID" value="ERT58620.1"/>
    <property type="molecule type" value="Genomic_DNA"/>
</dbReference>